<evidence type="ECO:0000256" key="1">
    <source>
        <dbReference type="SAM" id="MobiDB-lite"/>
    </source>
</evidence>
<name>A0A016UWM5_9BILA</name>
<feature type="region of interest" description="Disordered" evidence="1">
    <location>
        <begin position="139"/>
        <end position="206"/>
    </location>
</feature>
<dbReference type="PANTHER" id="PTHR33050">
    <property type="entry name" value="REVERSE TRANSCRIPTASE DOMAIN-CONTAINING PROTEIN"/>
    <property type="match status" value="1"/>
</dbReference>
<dbReference type="InterPro" id="IPR043128">
    <property type="entry name" value="Rev_trsase/Diguanyl_cyclase"/>
</dbReference>
<feature type="domain" description="Reverse transcriptase" evidence="2">
    <location>
        <begin position="295"/>
        <end position="478"/>
    </location>
</feature>
<proteinExistence type="predicted"/>
<dbReference type="InterPro" id="IPR043502">
    <property type="entry name" value="DNA/RNA_pol_sf"/>
</dbReference>
<dbReference type="Gene3D" id="3.30.70.270">
    <property type="match status" value="1"/>
</dbReference>
<dbReference type="OrthoDB" id="10068174at2759"/>
<dbReference type="SUPFAM" id="SSF56672">
    <property type="entry name" value="DNA/RNA polymerases"/>
    <property type="match status" value="1"/>
</dbReference>
<feature type="region of interest" description="Disordered" evidence="1">
    <location>
        <begin position="251"/>
        <end position="272"/>
    </location>
</feature>
<dbReference type="PANTHER" id="PTHR33050:SF7">
    <property type="entry name" value="RIBONUCLEASE H"/>
    <property type="match status" value="1"/>
</dbReference>
<keyword evidence="4" id="KW-1185">Reference proteome</keyword>
<gene>
    <name evidence="3" type="primary">Acey_s0025.g1207</name>
    <name evidence="3" type="ORF">Y032_0025g1207</name>
</gene>
<dbReference type="Gene3D" id="3.10.10.10">
    <property type="entry name" value="HIV Type 1 Reverse Transcriptase, subunit A, domain 1"/>
    <property type="match status" value="1"/>
</dbReference>
<dbReference type="Proteomes" id="UP000024635">
    <property type="component" value="Unassembled WGS sequence"/>
</dbReference>
<evidence type="ECO:0000313" key="4">
    <source>
        <dbReference type="Proteomes" id="UP000024635"/>
    </source>
</evidence>
<comment type="caution">
    <text evidence="3">The sequence shown here is derived from an EMBL/GenBank/DDBJ whole genome shotgun (WGS) entry which is preliminary data.</text>
</comment>
<evidence type="ECO:0000313" key="3">
    <source>
        <dbReference type="EMBL" id="EYC19157.1"/>
    </source>
</evidence>
<evidence type="ECO:0000259" key="2">
    <source>
        <dbReference type="PROSITE" id="PS50878"/>
    </source>
</evidence>
<dbReference type="PROSITE" id="PS50878">
    <property type="entry name" value="RT_POL"/>
    <property type="match status" value="1"/>
</dbReference>
<dbReference type="CDD" id="cd03714">
    <property type="entry name" value="RT_DIRS1"/>
    <property type="match status" value="1"/>
</dbReference>
<protein>
    <recommendedName>
        <fullName evidence="2">Reverse transcriptase domain-containing protein</fullName>
    </recommendedName>
</protein>
<accession>A0A016UWM5</accession>
<dbReference type="STRING" id="53326.A0A016UWM5"/>
<dbReference type="InterPro" id="IPR052055">
    <property type="entry name" value="Hepadnavirus_pol/RT"/>
</dbReference>
<organism evidence="3 4">
    <name type="scientific">Ancylostoma ceylanicum</name>
    <dbReference type="NCBI Taxonomy" id="53326"/>
    <lineage>
        <taxon>Eukaryota</taxon>
        <taxon>Metazoa</taxon>
        <taxon>Ecdysozoa</taxon>
        <taxon>Nematoda</taxon>
        <taxon>Chromadorea</taxon>
        <taxon>Rhabditida</taxon>
        <taxon>Rhabditina</taxon>
        <taxon>Rhabditomorpha</taxon>
        <taxon>Strongyloidea</taxon>
        <taxon>Ancylostomatidae</taxon>
        <taxon>Ancylostomatinae</taxon>
        <taxon>Ancylostoma</taxon>
    </lineage>
</organism>
<sequence length="496" mass="55508">MSEEVTERTDLIASISSQVAEGVGPLINQIVEKRFKEEKGAKTSSIHVPTLSHPGLNAQASLLSKWISDIDEIEATQEPEERKEKIGALKKNLKRRLTTVVGADSDAAIFQLADAYEKVETAIDQSDDFGRAVAEHLKRAATAKSHERKPKRNSPFGKAGTPGEQEYPPSPFNNSPHTLTPRLFQSPRVSPSPVCSPPPHTSQPSLTACLRNSQSLAKDIVRFITIRQSDALPDRSSPNPVITVGRADISPQHAASQKNHSKFRAEEPPPQIALPRNRKSAFDNHAFVDQSIDELLEVGAIETVETKPTVVSPLSVAEGRKLRLILDLSWLNRFVVKETIRFEDISKAWDMLKTAKFLCTFDMKSGYHHVSVHAEFTRFFGFHWNNRFFVFKVLPFGFCSVPFIFTKLFKPLLTKWRKFGINICLYLDDGVVCGESAEEVKRAVQVICQDLVEAGVTLSYEKCSLIPQSHGTWLGFVIDLERFLEISHTNIDQESH</sequence>
<dbReference type="InterPro" id="IPR000477">
    <property type="entry name" value="RT_dom"/>
</dbReference>
<reference evidence="4" key="1">
    <citation type="journal article" date="2015" name="Nat. Genet.">
        <title>The genome and transcriptome of the zoonotic hookworm Ancylostoma ceylanicum identify infection-specific gene families.</title>
        <authorList>
            <person name="Schwarz E.M."/>
            <person name="Hu Y."/>
            <person name="Antoshechkin I."/>
            <person name="Miller M.M."/>
            <person name="Sternberg P.W."/>
            <person name="Aroian R.V."/>
        </authorList>
    </citation>
    <scope>NUCLEOTIDE SEQUENCE</scope>
    <source>
        <strain evidence="4">HY135</strain>
    </source>
</reference>
<dbReference type="Pfam" id="PF00078">
    <property type="entry name" value="RVT_1"/>
    <property type="match status" value="1"/>
</dbReference>
<dbReference type="AlphaFoldDB" id="A0A016UWM5"/>
<dbReference type="EMBL" id="JARK01001361">
    <property type="protein sequence ID" value="EYC19157.1"/>
    <property type="molecule type" value="Genomic_DNA"/>
</dbReference>